<protein>
    <submittedName>
        <fullName evidence="1">Uncharacterized protein</fullName>
    </submittedName>
</protein>
<sequence length="175" mass="18222">MPADLLTAHDHALVTAVTALATTPGSPAARIVLAQGRLLAPAPWPRSGAPRRGSCGQCHPNALRIAARLPGAAYVEGYALTADGTAQAHAWCATADGTALDPTRPEDPALAYLGVPMTPAFVLAFQKRTLTKTRFRGVLDPDVQARDAGRIYQAGVPTYGVLDVGRIPPASDQPP</sequence>
<accession>A0ABY7QEY1</accession>
<evidence type="ECO:0000313" key="2">
    <source>
        <dbReference type="Proteomes" id="UP001212821"/>
    </source>
</evidence>
<gene>
    <name evidence="1" type="ORF">O1G21_39185</name>
</gene>
<dbReference type="RefSeq" id="WP_270150588.1">
    <property type="nucleotide sequence ID" value="NZ_CP115450.1"/>
</dbReference>
<name>A0ABY7QEY1_9ACTN</name>
<dbReference type="Proteomes" id="UP001212821">
    <property type="component" value="Chromosome"/>
</dbReference>
<evidence type="ECO:0000313" key="1">
    <source>
        <dbReference type="EMBL" id="WBP91320.1"/>
    </source>
</evidence>
<organism evidence="1 2">
    <name type="scientific">Kitasatospora cathayae</name>
    <dbReference type="NCBI Taxonomy" id="3004092"/>
    <lineage>
        <taxon>Bacteria</taxon>
        <taxon>Bacillati</taxon>
        <taxon>Actinomycetota</taxon>
        <taxon>Actinomycetes</taxon>
        <taxon>Kitasatosporales</taxon>
        <taxon>Streptomycetaceae</taxon>
        <taxon>Kitasatospora</taxon>
    </lineage>
</organism>
<proteinExistence type="predicted"/>
<dbReference type="EMBL" id="CP115450">
    <property type="protein sequence ID" value="WBP91320.1"/>
    <property type="molecule type" value="Genomic_DNA"/>
</dbReference>
<keyword evidence="2" id="KW-1185">Reference proteome</keyword>
<reference evidence="2" key="1">
    <citation type="submission" date="2022-12" db="EMBL/GenBank/DDBJ databases">
        <authorList>
            <person name="Mo P."/>
        </authorList>
    </citation>
    <scope>NUCLEOTIDE SEQUENCE [LARGE SCALE GENOMIC DNA]</scope>
    <source>
        <strain evidence="2">HUAS 3-15</strain>
    </source>
</reference>